<dbReference type="Proteomes" id="UP000007013">
    <property type="component" value="Chromosome"/>
</dbReference>
<evidence type="ECO:0000313" key="1">
    <source>
        <dbReference type="EMBL" id="ACB76170.1"/>
    </source>
</evidence>
<protein>
    <recommendedName>
        <fullName evidence="3">Amidohydrolase-related domain-containing protein</fullName>
    </recommendedName>
</protein>
<dbReference type="AlphaFoldDB" id="B1ZXB8"/>
<dbReference type="OrthoDB" id="9779198at2"/>
<dbReference type="Gene3D" id="3.20.20.140">
    <property type="entry name" value="Metal-dependent hydrolases"/>
    <property type="match status" value="1"/>
</dbReference>
<dbReference type="SUPFAM" id="SSF51556">
    <property type="entry name" value="Metallo-dependent hydrolases"/>
    <property type="match status" value="1"/>
</dbReference>
<sequence length="252" mass="28282">MKYFDANTWIGRWPFSLQPALTARSLAVRLKEHGIGGALVSPVDAVFAPEPTAANRALLRETRTQPMLVPVPVIQPALANWREQLDAVGADARVRAVRLLPNYHGYRLTSARLDVLFEELAARGLRVIVTIRLIDERHEYFALKIHGVPVRDLDALLRRHPERPVLASGLLRTEMKTLVPKHRNLLADLTFAEWYETLRDLRRTLPAAQIAFASHTPFLIMAAAKAKLQDTGLPRAELSRIAAGSLEKFLRS</sequence>
<dbReference type="InterPro" id="IPR032466">
    <property type="entry name" value="Metal_Hydrolase"/>
</dbReference>
<gene>
    <name evidence="1" type="ordered locus">Oter_2889</name>
</gene>
<dbReference type="STRING" id="452637.Oter_2889"/>
<keyword evidence="2" id="KW-1185">Reference proteome</keyword>
<accession>B1ZXB8</accession>
<organism evidence="1 2">
    <name type="scientific">Opitutus terrae (strain DSM 11246 / JCM 15787 / PB90-1)</name>
    <dbReference type="NCBI Taxonomy" id="452637"/>
    <lineage>
        <taxon>Bacteria</taxon>
        <taxon>Pseudomonadati</taxon>
        <taxon>Verrucomicrobiota</taxon>
        <taxon>Opitutia</taxon>
        <taxon>Opitutales</taxon>
        <taxon>Opitutaceae</taxon>
        <taxon>Opitutus</taxon>
    </lineage>
</organism>
<proteinExistence type="predicted"/>
<dbReference type="KEGG" id="ote:Oter_2889"/>
<name>B1ZXB8_OPITP</name>
<reference evidence="1 2" key="1">
    <citation type="journal article" date="2011" name="J. Bacteriol.">
        <title>Genome sequence of the verrucomicrobium Opitutus terrae PB90-1, an abundant inhabitant of rice paddy soil ecosystems.</title>
        <authorList>
            <person name="van Passel M.W."/>
            <person name="Kant R."/>
            <person name="Palva A."/>
            <person name="Copeland A."/>
            <person name="Lucas S."/>
            <person name="Lapidus A."/>
            <person name="Glavina del Rio T."/>
            <person name="Pitluck S."/>
            <person name="Goltsman E."/>
            <person name="Clum A."/>
            <person name="Sun H."/>
            <person name="Schmutz J."/>
            <person name="Larimer F.W."/>
            <person name="Land M.L."/>
            <person name="Hauser L."/>
            <person name="Kyrpides N."/>
            <person name="Mikhailova N."/>
            <person name="Richardson P.P."/>
            <person name="Janssen P.H."/>
            <person name="de Vos W.M."/>
            <person name="Smidt H."/>
        </authorList>
    </citation>
    <scope>NUCLEOTIDE SEQUENCE [LARGE SCALE GENOMIC DNA]</scope>
    <source>
        <strain evidence="2">DSM 11246 / JCM 15787 / PB90-1</strain>
    </source>
</reference>
<dbReference type="RefSeq" id="WP_012375705.1">
    <property type="nucleotide sequence ID" value="NC_010571.1"/>
</dbReference>
<dbReference type="HOGENOM" id="CLU_077099_0_0_0"/>
<evidence type="ECO:0008006" key="3">
    <source>
        <dbReference type="Google" id="ProtNLM"/>
    </source>
</evidence>
<evidence type="ECO:0000313" key="2">
    <source>
        <dbReference type="Proteomes" id="UP000007013"/>
    </source>
</evidence>
<dbReference type="eggNOG" id="COG2159">
    <property type="taxonomic scope" value="Bacteria"/>
</dbReference>
<dbReference type="EMBL" id="CP001032">
    <property type="protein sequence ID" value="ACB76170.1"/>
    <property type="molecule type" value="Genomic_DNA"/>
</dbReference>